<keyword evidence="1" id="KW-0677">Repeat</keyword>
<feature type="region of interest" description="Disordered" evidence="4">
    <location>
        <begin position="21"/>
        <end position="52"/>
    </location>
</feature>
<dbReference type="Pfam" id="PF00023">
    <property type="entry name" value="Ank"/>
    <property type="match status" value="2"/>
</dbReference>
<dbReference type="SUPFAM" id="SSF48403">
    <property type="entry name" value="Ankyrin repeat"/>
    <property type="match status" value="1"/>
</dbReference>
<feature type="compositionally biased region" description="Basic residues" evidence="4">
    <location>
        <begin position="443"/>
        <end position="459"/>
    </location>
</feature>
<evidence type="ECO:0000256" key="3">
    <source>
        <dbReference type="PROSITE-ProRule" id="PRU00023"/>
    </source>
</evidence>
<evidence type="ECO:0000256" key="1">
    <source>
        <dbReference type="ARBA" id="ARBA00022737"/>
    </source>
</evidence>
<evidence type="ECO:0000256" key="2">
    <source>
        <dbReference type="ARBA" id="ARBA00023043"/>
    </source>
</evidence>
<feature type="compositionally biased region" description="Basic and acidic residues" evidence="4">
    <location>
        <begin position="460"/>
        <end position="477"/>
    </location>
</feature>
<feature type="repeat" description="ANK" evidence="3">
    <location>
        <begin position="210"/>
        <end position="242"/>
    </location>
</feature>
<protein>
    <submittedName>
        <fullName evidence="5">Uncharacterized protein</fullName>
    </submittedName>
</protein>
<dbReference type="PANTHER" id="PTHR24201">
    <property type="entry name" value="ANK_REP_REGION DOMAIN-CONTAINING PROTEIN"/>
    <property type="match status" value="1"/>
</dbReference>
<keyword evidence="6" id="KW-1185">Reference proteome</keyword>
<sequence>MEKQKTSIDFLEMFFSRDLPRERTRRGHRRAGRQGPGPAALRPISGHARARPSCCGQWRRSEFVRPREDRLRFTSPAGVTVITRSEALLEACEKRRRGVDRRRRGRQGRTPLHLAVCRGRKKVASGLLKWERRPEQASTHELGETALHVVCADYLETTWRTCCYDILESGRCRINAVDSLARRRCTWRLAGGRQNKHRSRAAGRRPGTGIGKTPLHWAVYLGHQNSVHELLVNGADPNLADHQGDDSSALAVPAAERRRLCAAVLRVVRRARSGASLGTSTTSWAILRCTTPWPNSCQKHLTPTAAGVGSRSKSGQQRGIDASAQHLQREQYYDDCLARLFQSTSTTKSCGSCRIDARDNLGPNALELAVAKSFAARGQVLLSHGADFSSFVFPTEAYIAKFDRSLGLRYNLTTIKSLRAIDHLARWKNYTLDVSDVPENHGSVRRARTARGVGHARTRLGRERGLRERSDGHHDKFGPVAPRSDPAGREKELSMSRTEKYLLLSRSPAVKPI</sequence>
<dbReference type="InterPro" id="IPR036770">
    <property type="entry name" value="Ankyrin_rpt-contain_sf"/>
</dbReference>
<feature type="compositionally biased region" description="Basic and acidic residues" evidence="4">
    <location>
        <begin position="486"/>
        <end position="498"/>
    </location>
</feature>
<feature type="region of interest" description="Disordered" evidence="4">
    <location>
        <begin position="443"/>
        <end position="498"/>
    </location>
</feature>
<dbReference type="PROSITE" id="PS50297">
    <property type="entry name" value="ANK_REP_REGION"/>
    <property type="match status" value="2"/>
</dbReference>
<name>A0A6H5ICM3_9HYME</name>
<keyword evidence="2 3" id="KW-0040">ANK repeat</keyword>
<evidence type="ECO:0000256" key="4">
    <source>
        <dbReference type="SAM" id="MobiDB-lite"/>
    </source>
</evidence>
<proteinExistence type="predicted"/>
<dbReference type="InterPro" id="IPR002110">
    <property type="entry name" value="Ankyrin_rpt"/>
</dbReference>
<organism evidence="5 6">
    <name type="scientific">Trichogramma brassicae</name>
    <dbReference type="NCBI Taxonomy" id="86971"/>
    <lineage>
        <taxon>Eukaryota</taxon>
        <taxon>Metazoa</taxon>
        <taxon>Ecdysozoa</taxon>
        <taxon>Arthropoda</taxon>
        <taxon>Hexapoda</taxon>
        <taxon>Insecta</taxon>
        <taxon>Pterygota</taxon>
        <taxon>Neoptera</taxon>
        <taxon>Endopterygota</taxon>
        <taxon>Hymenoptera</taxon>
        <taxon>Apocrita</taxon>
        <taxon>Proctotrupomorpha</taxon>
        <taxon>Chalcidoidea</taxon>
        <taxon>Trichogrammatidae</taxon>
        <taxon>Trichogramma</taxon>
    </lineage>
</organism>
<dbReference type="Gene3D" id="1.25.40.20">
    <property type="entry name" value="Ankyrin repeat-containing domain"/>
    <property type="match status" value="2"/>
</dbReference>
<feature type="compositionally biased region" description="Basic residues" evidence="4">
    <location>
        <begin position="23"/>
        <end position="32"/>
    </location>
</feature>
<evidence type="ECO:0000313" key="5">
    <source>
        <dbReference type="EMBL" id="CAB0035786.1"/>
    </source>
</evidence>
<dbReference type="PANTHER" id="PTHR24201:SF15">
    <property type="entry name" value="ANKYRIN REPEAT DOMAIN-CONTAINING PROTEIN 66"/>
    <property type="match status" value="1"/>
</dbReference>
<dbReference type="Proteomes" id="UP000479190">
    <property type="component" value="Unassembled WGS sequence"/>
</dbReference>
<accession>A0A6H5ICM3</accession>
<feature type="repeat" description="ANK" evidence="3">
    <location>
        <begin position="107"/>
        <end position="129"/>
    </location>
</feature>
<reference evidence="5 6" key="1">
    <citation type="submission" date="2020-02" db="EMBL/GenBank/DDBJ databases">
        <authorList>
            <person name="Ferguson B K."/>
        </authorList>
    </citation>
    <scope>NUCLEOTIDE SEQUENCE [LARGE SCALE GENOMIC DNA]</scope>
</reference>
<dbReference type="SMART" id="SM00248">
    <property type="entry name" value="ANK"/>
    <property type="match status" value="2"/>
</dbReference>
<dbReference type="EMBL" id="CADCXV010000798">
    <property type="protein sequence ID" value="CAB0035786.1"/>
    <property type="molecule type" value="Genomic_DNA"/>
</dbReference>
<gene>
    <name evidence="5" type="ORF">TBRA_LOCUS7671</name>
</gene>
<dbReference type="AlphaFoldDB" id="A0A6H5ICM3"/>
<dbReference type="InterPro" id="IPR050776">
    <property type="entry name" value="Ank_Repeat/CDKN_Inhibitor"/>
</dbReference>
<dbReference type="PROSITE" id="PS50088">
    <property type="entry name" value="ANK_REPEAT"/>
    <property type="match status" value="2"/>
</dbReference>
<evidence type="ECO:0000313" key="6">
    <source>
        <dbReference type="Proteomes" id="UP000479190"/>
    </source>
</evidence>